<sequence>MTSNSASACRVSSLLDTPVVELVSTSHTGYEVEQKDLCSRVDVGELDPHDGVGISMIEEIRWVEFGIGPYDAATSEVVRAVERVLTDIYNASDVTITEDGDDTYLSVEWHKRVPPTDILGEVIELLLRQDGDYQQGPAGFHNATNGAYNSRNAYRDVREAVREVALTF</sequence>
<comment type="caution">
    <text evidence="1">The sequence shown here is derived from an EMBL/GenBank/DDBJ whole genome shotgun (WGS) entry which is preliminary data.</text>
</comment>
<gene>
    <name evidence="1" type="ORF">E1091_15910</name>
</gene>
<evidence type="ECO:0000313" key="1">
    <source>
        <dbReference type="EMBL" id="TDB87215.1"/>
    </source>
</evidence>
<reference evidence="1 2" key="1">
    <citation type="submission" date="2019-02" db="EMBL/GenBank/DDBJ databases">
        <title>Draft genome sequences of novel Actinobacteria.</title>
        <authorList>
            <person name="Sahin N."/>
            <person name="Ay H."/>
            <person name="Saygin H."/>
        </authorList>
    </citation>
    <scope>NUCLEOTIDE SEQUENCE [LARGE SCALE GENOMIC DNA]</scope>
    <source>
        <strain evidence="1 2">JCM 30529</strain>
    </source>
</reference>
<proteinExistence type="predicted"/>
<name>A0ABY2DED0_9ACTN</name>
<evidence type="ECO:0000313" key="2">
    <source>
        <dbReference type="Proteomes" id="UP000295626"/>
    </source>
</evidence>
<accession>A0ABY2DED0</accession>
<dbReference type="EMBL" id="SMKE01000685">
    <property type="protein sequence ID" value="TDB87215.1"/>
    <property type="molecule type" value="Genomic_DNA"/>
</dbReference>
<keyword evidence="2" id="KW-1185">Reference proteome</keyword>
<protein>
    <submittedName>
        <fullName evidence="1">Uncharacterized protein</fullName>
    </submittedName>
</protein>
<dbReference type="Proteomes" id="UP000295626">
    <property type="component" value="Unassembled WGS sequence"/>
</dbReference>
<organism evidence="1 2">
    <name type="scientific">Micromonospora fluostatini</name>
    <dbReference type="NCBI Taxonomy" id="1629071"/>
    <lineage>
        <taxon>Bacteria</taxon>
        <taxon>Bacillati</taxon>
        <taxon>Actinomycetota</taxon>
        <taxon>Actinomycetes</taxon>
        <taxon>Micromonosporales</taxon>
        <taxon>Micromonosporaceae</taxon>
        <taxon>Micromonospora</taxon>
    </lineage>
</organism>